<dbReference type="OrthoDB" id="42128at2157"/>
<dbReference type="CAZy" id="GT2">
    <property type="family name" value="Glycosyltransferase Family 2"/>
</dbReference>
<sequence>MPYISVIITAYNRKQFLLDAIKSALNQTLNRTEYEILVAKNFKDDNIDNYLYKNGMKNITIFKSINNGYIAEAVKQSSGEIISFLDDDDLFLPSKLENIQRIFNKYENLGYLKNATYGFLNDKLPTQIPEKRNYQDIYIRHEEKKKVFNYIMKLQPDGNSSSINIRKEILTNNIDFLYKVDTALDSLYFYLALISKFDMHISSKILTLRRHHQYNLSAIQDQSIDNWISHRIKFLNSYINSLSIIRNEIVYEQPYLEYLDQIISLNRIYLAILPNSNVKLKIRDYLHWYKVHRRNPKGILASLLTLAPNFLKRLYIERSYRKIINSNKNSIYF</sequence>
<evidence type="ECO:0000313" key="3">
    <source>
        <dbReference type="Proteomes" id="UP000001747"/>
    </source>
</evidence>
<dbReference type="Proteomes" id="UP000001747">
    <property type="component" value="Chromosome"/>
</dbReference>
<dbReference type="SUPFAM" id="SSF53448">
    <property type="entry name" value="Nucleotide-diphospho-sugar transferases"/>
    <property type="match status" value="1"/>
</dbReference>
<dbReference type="PANTHER" id="PTHR22916:SF3">
    <property type="entry name" value="UDP-GLCNAC:BETAGAL BETA-1,3-N-ACETYLGLUCOSAMINYLTRANSFERASE-LIKE PROTEIN 1"/>
    <property type="match status" value="1"/>
</dbReference>
<evidence type="ECO:0000313" key="2">
    <source>
        <dbReference type="EMBL" id="ACP35073.1"/>
    </source>
</evidence>
<dbReference type="InterPro" id="IPR029044">
    <property type="entry name" value="Nucleotide-diphossugar_trans"/>
</dbReference>
<dbReference type="KEGG" id="sis:LS215_1042"/>
<evidence type="ECO:0000259" key="1">
    <source>
        <dbReference type="Pfam" id="PF00535"/>
    </source>
</evidence>
<gene>
    <name evidence="2" type="ordered locus">LS215_1042</name>
</gene>
<feature type="domain" description="Glycosyltransferase 2-like" evidence="1">
    <location>
        <begin position="5"/>
        <end position="129"/>
    </location>
</feature>
<dbReference type="Pfam" id="PF00535">
    <property type="entry name" value="Glycos_transf_2"/>
    <property type="match status" value="1"/>
</dbReference>
<dbReference type="AlphaFoldDB" id="C3MNW0"/>
<organism evidence="2 3">
    <name type="scientific">Saccharolobus islandicus (strain L.S.2.15 / Lassen #1)</name>
    <name type="common">Sulfolobus islandicus</name>
    <dbReference type="NCBI Taxonomy" id="429572"/>
    <lineage>
        <taxon>Archaea</taxon>
        <taxon>Thermoproteota</taxon>
        <taxon>Thermoprotei</taxon>
        <taxon>Sulfolobales</taxon>
        <taxon>Sulfolobaceae</taxon>
        <taxon>Saccharolobus</taxon>
    </lineage>
</organism>
<dbReference type="RefSeq" id="WP_012713441.1">
    <property type="nucleotide sequence ID" value="NC_012589.1"/>
</dbReference>
<dbReference type="GO" id="GO:0016758">
    <property type="term" value="F:hexosyltransferase activity"/>
    <property type="evidence" value="ECO:0007669"/>
    <property type="project" value="UniProtKB-ARBA"/>
</dbReference>
<dbReference type="HOGENOM" id="CLU_055387_2_0_2"/>
<reference evidence="2 3" key="1">
    <citation type="journal article" date="2009" name="Proc. Natl. Acad. Sci. U.S.A.">
        <title>Biogeography of the Sulfolobus islandicus pan-genome.</title>
        <authorList>
            <person name="Reno M.L."/>
            <person name="Held N.L."/>
            <person name="Fields C.J."/>
            <person name="Burke P.V."/>
            <person name="Whitaker R.J."/>
        </authorList>
    </citation>
    <scope>NUCLEOTIDE SEQUENCE [LARGE SCALE GENOMIC DNA]</scope>
    <source>
        <strain evidence="3">L.S.2.15 / Lassen #1</strain>
    </source>
</reference>
<dbReference type="PANTHER" id="PTHR22916">
    <property type="entry name" value="GLYCOSYLTRANSFERASE"/>
    <property type="match status" value="1"/>
</dbReference>
<dbReference type="EMBL" id="CP001399">
    <property type="protein sequence ID" value="ACP35073.1"/>
    <property type="molecule type" value="Genomic_DNA"/>
</dbReference>
<dbReference type="Gene3D" id="3.90.550.10">
    <property type="entry name" value="Spore Coat Polysaccharide Biosynthesis Protein SpsA, Chain A"/>
    <property type="match status" value="1"/>
</dbReference>
<dbReference type="CDD" id="cd00761">
    <property type="entry name" value="Glyco_tranf_GTA_type"/>
    <property type="match status" value="1"/>
</dbReference>
<proteinExistence type="predicted"/>
<accession>C3MNW0</accession>
<keyword evidence="2" id="KW-0808">Transferase</keyword>
<dbReference type="InterPro" id="IPR001173">
    <property type="entry name" value="Glyco_trans_2-like"/>
</dbReference>
<protein>
    <submittedName>
        <fullName evidence="2">Glycosyl transferase family 2</fullName>
    </submittedName>
</protein>
<dbReference type="GeneID" id="7797546"/>
<name>C3MNW0_SACI2</name>